<evidence type="ECO:0000256" key="5">
    <source>
        <dbReference type="ARBA" id="ARBA00022989"/>
    </source>
</evidence>
<feature type="transmembrane region" description="Helical" evidence="7">
    <location>
        <begin position="269"/>
        <end position="288"/>
    </location>
</feature>
<dbReference type="EC" id="2.5.1.145" evidence="7"/>
<evidence type="ECO:0000256" key="3">
    <source>
        <dbReference type="ARBA" id="ARBA00022679"/>
    </source>
</evidence>
<feature type="transmembrane region" description="Helical" evidence="7">
    <location>
        <begin position="39"/>
        <end position="59"/>
    </location>
</feature>
<feature type="transmembrane region" description="Helical" evidence="7">
    <location>
        <begin position="212"/>
        <end position="230"/>
    </location>
</feature>
<gene>
    <name evidence="7 9" type="primary">lgt</name>
    <name evidence="9" type="ORF">H8717_09315</name>
</gene>
<dbReference type="Pfam" id="PF01790">
    <property type="entry name" value="LGT"/>
    <property type="match status" value="1"/>
</dbReference>
<feature type="binding site" evidence="7">
    <location>
        <position position="156"/>
    </location>
    <ligand>
        <name>a 1,2-diacyl-sn-glycero-3-phospho-(1'-sn-glycerol)</name>
        <dbReference type="ChEBI" id="CHEBI:64716"/>
    </ligand>
</feature>
<dbReference type="GO" id="GO:0016740">
    <property type="term" value="F:transferase activity"/>
    <property type="evidence" value="ECO:0007669"/>
    <property type="project" value="UniProtKB-KW"/>
</dbReference>
<dbReference type="EMBL" id="JACRTB010000013">
    <property type="protein sequence ID" value="MBC8576600.1"/>
    <property type="molecule type" value="Genomic_DNA"/>
</dbReference>
<evidence type="ECO:0000256" key="7">
    <source>
        <dbReference type="HAMAP-Rule" id="MF_01147"/>
    </source>
</evidence>
<dbReference type="InterPro" id="IPR001640">
    <property type="entry name" value="Lgt"/>
</dbReference>
<keyword evidence="3 7" id="KW-0808">Transferase</keyword>
<evidence type="ECO:0000256" key="6">
    <source>
        <dbReference type="ARBA" id="ARBA00023136"/>
    </source>
</evidence>
<keyword evidence="5 7" id="KW-1133">Transmembrane helix</keyword>
<keyword evidence="10" id="KW-1185">Reference proteome</keyword>
<comment type="similarity">
    <text evidence="1 7">Belongs to the Lgt family.</text>
</comment>
<protein>
    <recommendedName>
        <fullName evidence="7">Phosphatidylglycerol--prolipoprotein diacylglyceryl transferase</fullName>
        <ecNumber evidence="7">2.5.1.145</ecNumber>
    </recommendedName>
</protein>
<evidence type="ECO:0000256" key="4">
    <source>
        <dbReference type="ARBA" id="ARBA00022692"/>
    </source>
</evidence>
<comment type="subcellular location">
    <subcellularLocation>
        <location evidence="7">Cell membrane</location>
        <topology evidence="7">Multi-pass membrane protein</topology>
    </subcellularLocation>
</comment>
<comment type="catalytic activity">
    <reaction evidence="7">
        <text>L-cysteinyl-[prolipoprotein] + a 1,2-diacyl-sn-glycero-3-phospho-(1'-sn-glycerol) = an S-1,2-diacyl-sn-glyceryl-L-cysteinyl-[prolipoprotein] + sn-glycerol 1-phosphate + H(+)</text>
        <dbReference type="Rhea" id="RHEA:56712"/>
        <dbReference type="Rhea" id="RHEA-COMP:14679"/>
        <dbReference type="Rhea" id="RHEA-COMP:14680"/>
        <dbReference type="ChEBI" id="CHEBI:15378"/>
        <dbReference type="ChEBI" id="CHEBI:29950"/>
        <dbReference type="ChEBI" id="CHEBI:57685"/>
        <dbReference type="ChEBI" id="CHEBI:64716"/>
        <dbReference type="ChEBI" id="CHEBI:140658"/>
        <dbReference type="EC" id="2.5.1.145"/>
    </reaction>
</comment>
<reference evidence="9 10" key="1">
    <citation type="submission" date="2020-08" db="EMBL/GenBank/DDBJ databases">
        <title>Genome public.</title>
        <authorList>
            <person name="Liu C."/>
            <person name="Sun Q."/>
        </authorList>
    </citation>
    <scope>NUCLEOTIDE SEQUENCE [LARGE SCALE GENOMIC DNA]</scope>
    <source>
        <strain evidence="9 10">BX1</strain>
    </source>
</reference>
<keyword evidence="2 7" id="KW-1003">Cell membrane</keyword>
<name>A0ABR7NJP5_9FIRM</name>
<evidence type="ECO:0000256" key="2">
    <source>
        <dbReference type="ARBA" id="ARBA00022475"/>
    </source>
</evidence>
<evidence type="ECO:0000313" key="9">
    <source>
        <dbReference type="EMBL" id="MBC8576600.1"/>
    </source>
</evidence>
<sequence length="347" mass="38414">MNGLIHFADPALGTSLSFPGLGLELSLNREAVFIGPLTIYWYGIIVVTGIGLGIWYAVWRAGQFGIDRDRITDVILYSVLAAIVGARLYYVAFSWDYYSVHPEEIIAVWKGGIAFYGGVIGALLCAAFLCRRWKLPLVRGTDAALGGLLLGQSIGRWGNFVNIEAFGGYFEGPWRMVSPAVDRYFHLRPDLLPGFSPEQVLSMSDIPVHPTFFYESAWTMLGFLFLVWYTKRRRFTGELTLFYFFWNGLGRAFIEGLRTDSLTFGSIRVSQLLAALMAAASVLLWLLARKRLKDGKAPAWMALGEIPPVPLPQAAAEQDVSGAEEKAPVQSSGGNAPAQRDDDDEKR</sequence>
<dbReference type="NCBIfam" id="TIGR00544">
    <property type="entry name" value="lgt"/>
    <property type="match status" value="1"/>
</dbReference>
<accession>A0ABR7NJP5</accession>
<proteinExistence type="inferred from homology"/>
<feature type="transmembrane region" description="Helical" evidence="7">
    <location>
        <begin position="113"/>
        <end position="130"/>
    </location>
</feature>
<dbReference type="PANTHER" id="PTHR30589:SF0">
    <property type="entry name" value="PHOSPHATIDYLGLYCEROL--PROLIPOPROTEIN DIACYLGLYCERYL TRANSFERASE"/>
    <property type="match status" value="1"/>
</dbReference>
<dbReference type="RefSeq" id="WP_262400107.1">
    <property type="nucleotide sequence ID" value="NZ_JACRTB010000013.1"/>
</dbReference>
<dbReference type="PANTHER" id="PTHR30589">
    <property type="entry name" value="PROLIPOPROTEIN DIACYLGLYCERYL TRANSFERASE"/>
    <property type="match status" value="1"/>
</dbReference>
<organism evidence="9 10">
    <name type="scientific">Yanshouia hominis</name>
    <dbReference type="NCBI Taxonomy" id="2763673"/>
    <lineage>
        <taxon>Bacteria</taxon>
        <taxon>Bacillati</taxon>
        <taxon>Bacillota</taxon>
        <taxon>Clostridia</taxon>
        <taxon>Eubacteriales</taxon>
        <taxon>Oscillospiraceae</taxon>
        <taxon>Yanshouia</taxon>
    </lineage>
</organism>
<keyword evidence="4 7" id="KW-0812">Transmembrane</keyword>
<feature type="region of interest" description="Disordered" evidence="8">
    <location>
        <begin position="314"/>
        <end position="347"/>
    </location>
</feature>
<comment type="pathway">
    <text evidence="7">Protein modification; lipoprotein biosynthesis (diacylglyceryl transfer).</text>
</comment>
<evidence type="ECO:0000313" key="10">
    <source>
        <dbReference type="Proteomes" id="UP000658131"/>
    </source>
</evidence>
<evidence type="ECO:0000256" key="1">
    <source>
        <dbReference type="ARBA" id="ARBA00007150"/>
    </source>
</evidence>
<feature type="transmembrane region" description="Helical" evidence="7">
    <location>
        <begin position="71"/>
        <end position="93"/>
    </location>
</feature>
<keyword evidence="6 7" id="KW-0472">Membrane</keyword>
<dbReference type="HAMAP" id="MF_01147">
    <property type="entry name" value="Lgt"/>
    <property type="match status" value="1"/>
</dbReference>
<dbReference type="PROSITE" id="PS01311">
    <property type="entry name" value="LGT"/>
    <property type="match status" value="1"/>
</dbReference>
<comment type="function">
    <text evidence="7">Catalyzes the transfer of the diacylglyceryl group from phosphatidylglycerol to the sulfhydryl group of the N-terminal cysteine of a prolipoprotein, the first step in the formation of mature lipoproteins.</text>
</comment>
<comment type="caution">
    <text evidence="9">The sequence shown here is derived from an EMBL/GenBank/DDBJ whole genome shotgun (WGS) entry which is preliminary data.</text>
</comment>
<dbReference type="Proteomes" id="UP000658131">
    <property type="component" value="Unassembled WGS sequence"/>
</dbReference>
<evidence type="ECO:0000256" key="8">
    <source>
        <dbReference type="SAM" id="MobiDB-lite"/>
    </source>
</evidence>